<organism evidence="1 2">
    <name type="scientific">Rhinolophus ferrumequinum</name>
    <name type="common">Greater horseshoe bat</name>
    <dbReference type="NCBI Taxonomy" id="59479"/>
    <lineage>
        <taxon>Eukaryota</taxon>
        <taxon>Metazoa</taxon>
        <taxon>Chordata</taxon>
        <taxon>Craniata</taxon>
        <taxon>Vertebrata</taxon>
        <taxon>Euteleostomi</taxon>
        <taxon>Mammalia</taxon>
        <taxon>Eutheria</taxon>
        <taxon>Laurasiatheria</taxon>
        <taxon>Chiroptera</taxon>
        <taxon>Yinpterochiroptera</taxon>
        <taxon>Rhinolophoidea</taxon>
        <taxon>Rhinolophidae</taxon>
        <taxon>Rhinolophinae</taxon>
        <taxon>Rhinolophus</taxon>
    </lineage>
</organism>
<protein>
    <submittedName>
        <fullName evidence="1">Uncharacterized protein</fullName>
    </submittedName>
</protein>
<reference evidence="1" key="4">
    <citation type="submission" date="2025-08" db="UniProtKB">
        <authorList>
            <consortium name="Ensembl"/>
        </authorList>
    </citation>
    <scope>IDENTIFICATION</scope>
</reference>
<name>A0A671G9P2_RHIFE</name>
<evidence type="ECO:0000313" key="2">
    <source>
        <dbReference type="Proteomes" id="UP000472240"/>
    </source>
</evidence>
<dbReference type="Proteomes" id="UP000472240">
    <property type="component" value="Chromosome 15"/>
</dbReference>
<keyword evidence="2" id="KW-1185">Reference proteome</keyword>
<evidence type="ECO:0000313" key="1">
    <source>
        <dbReference type="Ensembl" id="ENSRFEP00010032905.1"/>
    </source>
</evidence>
<proteinExistence type="predicted"/>
<reference evidence="1" key="5">
    <citation type="submission" date="2025-09" db="UniProtKB">
        <authorList>
            <consortium name="Ensembl"/>
        </authorList>
    </citation>
    <scope>IDENTIFICATION</scope>
</reference>
<reference evidence="1 2" key="1">
    <citation type="journal article" date="2015" name="Annu Rev Anim Biosci">
        <title>The Genome 10K Project: a way forward.</title>
        <authorList>
            <person name="Koepfli K.P."/>
            <person name="Paten B."/>
            <person name="O'Brien S.J."/>
            <person name="Koepfli K.P."/>
            <person name="Paten B."/>
            <person name="Antunes A."/>
            <person name="Belov K."/>
            <person name="Bustamante C."/>
            <person name="Castoe T.A."/>
            <person name="Clawson H."/>
            <person name="Crawford A.J."/>
            <person name="Diekhans M."/>
            <person name="Distel D."/>
            <person name="Durbin R."/>
            <person name="Earl D."/>
            <person name="Fujita M.K."/>
            <person name="Gamble T."/>
            <person name="Georges A."/>
            <person name="Gemmell N."/>
            <person name="Gilbert M.T."/>
            <person name="Graves J.M."/>
            <person name="Green R.E."/>
            <person name="Hickey G."/>
            <person name="Jarvis E.D."/>
            <person name="Johnson W."/>
            <person name="Komissarov A."/>
            <person name="Korf I."/>
            <person name="Kuhn R."/>
            <person name="Larkin D.M."/>
            <person name="Lewin H."/>
            <person name="Lopez J.V."/>
            <person name="Ma J."/>
            <person name="Marques-Bonet T."/>
            <person name="Miller W."/>
            <person name="Murphy R."/>
            <person name="Pevzner P."/>
            <person name="Shapiro B."/>
            <person name="Steiner C."/>
            <person name="Tamazian G."/>
            <person name="Venkatesh B."/>
            <person name="Wang J."/>
            <person name="Wayne R."/>
            <person name="Wiley E."/>
            <person name="Yang H."/>
            <person name="Zhang G."/>
            <person name="Haussler D."/>
            <person name="Ryder O."/>
            <person name="O'Brien S.J."/>
        </authorList>
    </citation>
    <scope>NUCLEOTIDE SEQUENCE</scope>
</reference>
<sequence length="69" mass="7227">MASAVNPWNPASAPNAAGLLLGHFVASALTSASSEINEKNLEIELLKLEKDTADAVHASFLDEVSYSAK</sequence>
<dbReference type="Ensembl" id="ENSRFET00010035637.1">
    <property type="protein sequence ID" value="ENSRFEP00010032905.1"/>
    <property type="gene ID" value="ENSRFEG00010021662.1"/>
</dbReference>
<reference evidence="1 2" key="2">
    <citation type="journal article" date="2018" name="Annu Rev Anim Biosci">
        <title>Bat Biology, Genomes, and the Bat1K Project: To Generate Chromosome-Level Genomes for All Living Bat Species.</title>
        <authorList>
            <person name="Teeling E.C."/>
            <person name="Vernes S.C."/>
            <person name="Davalos L.M."/>
            <person name="Ray D.A."/>
            <person name="Gilbert M.T.P."/>
            <person name="Myers E."/>
        </authorList>
    </citation>
    <scope>NUCLEOTIDE SEQUENCE</scope>
</reference>
<dbReference type="AlphaFoldDB" id="A0A671G9P2"/>
<accession>A0A671G9P2</accession>
<reference evidence="2" key="3">
    <citation type="submission" date="2018-12" db="EMBL/GenBank/DDBJ databases">
        <title>G10K-VGP greater horseshoe bat female genome, primary haplotype.</title>
        <authorList>
            <person name="Teeling E."/>
            <person name="Myers G."/>
            <person name="Vernes S."/>
            <person name="Pippel M."/>
            <person name="Winkler S."/>
            <person name="Fedrigo O."/>
            <person name="Rhie A."/>
            <person name="Koren S."/>
            <person name="Phillippy A."/>
            <person name="Lewin H."/>
            <person name="Damas J."/>
            <person name="Howe K."/>
            <person name="Mountcastle J."/>
            <person name="Jarvis E.D."/>
        </authorList>
    </citation>
    <scope>NUCLEOTIDE SEQUENCE [LARGE SCALE GENOMIC DNA]</scope>
</reference>